<dbReference type="InterPro" id="IPR039379">
    <property type="entry name" value="Protoglobin_sensor_dom"/>
</dbReference>
<dbReference type="PROSITE" id="PS50111">
    <property type="entry name" value="CHEMOTAXIS_TRANSDUC_2"/>
    <property type="match status" value="1"/>
</dbReference>
<dbReference type="SUPFAM" id="SSF58104">
    <property type="entry name" value="Methyl-accepting chemotaxis protein (MCP) signaling domain"/>
    <property type="match status" value="1"/>
</dbReference>
<name>A0A2S2CSN6_9PROT</name>
<dbReference type="Gene3D" id="1.10.490.10">
    <property type="entry name" value="Globins"/>
    <property type="match status" value="1"/>
</dbReference>
<gene>
    <name evidence="4" type="ORF">DEW08_16015</name>
</gene>
<accession>A0A2S2CSN6</accession>
<evidence type="ECO:0000256" key="1">
    <source>
        <dbReference type="ARBA" id="ARBA00023224"/>
    </source>
</evidence>
<evidence type="ECO:0000256" key="2">
    <source>
        <dbReference type="PROSITE-ProRule" id="PRU00284"/>
    </source>
</evidence>
<dbReference type="InterPro" id="IPR009050">
    <property type="entry name" value="Globin-like_sf"/>
</dbReference>
<dbReference type="RefSeq" id="WP_109328769.1">
    <property type="nucleotide sequence ID" value="NZ_CP029353.1"/>
</dbReference>
<dbReference type="GO" id="GO:0019825">
    <property type="term" value="F:oxygen binding"/>
    <property type="evidence" value="ECO:0007669"/>
    <property type="project" value="InterPro"/>
</dbReference>
<proteinExistence type="predicted"/>
<dbReference type="InterPro" id="IPR012292">
    <property type="entry name" value="Globin/Proto"/>
</dbReference>
<evidence type="ECO:0000313" key="4">
    <source>
        <dbReference type="EMBL" id="AWK87524.1"/>
    </source>
</evidence>
<dbReference type="GO" id="GO:0016020">
    <property type="term" value="C:membrane"/>
    <property type="evidence" value="ECO:0007669"/>
    <property type="project" value="InterPro"/>
</dbReference>
<dbReference type="InterPro" id="IPR044398">
    <property type="entry name" value="Globin-sensor_dom"/>
</dbReference>
<dbReference type="OrthoDB" id="266313at2"/>
<keyword evidence="1 2" id="KW-0807">Transducer</keyword>
<feature type="domain" description="Methyl-accepting transducer" evidence="3">
    <location>
        <begin position="192"/>
        <end position="414"/>
    </location>
</feature>
<organism evidence="4 5">
    <name type="scientific">Azospirillum thermophilum</name>
    <dbReference type="NCBI Taxonomy" id="2202148"/>
    <lineage>
        <taxon>Bacteria</taxon>
        <taxon>Pseudomonadati</taxon>
        <taxon>Pseudomonadota</taxon>
        <taxon>Alphaproteobacteria</taxon>
        <taxon>Rhodospirillales</taxon>
        <taxon>Azospirillaceae</taxon>
        <taxon>Azospirillum</taxon>
    </lineage>
</organism>
<dbReference type="GO" id="GO:0020037">
    <property type="term" value="F:heme binding"/>
    <property type="evidence" value="ECO:0007669"/>
    <property type="project" value="InterPro"/>
</dbReference>
<sequence length="448" mass="47482">MNGTDSAHQQRRLTSFSITDQDLAILRENAEFAERTLPRLLEQWHGCFAEWPEIQAALRNPAVHKLRVAHWVRVASGRVDGEFLESARALASAFYENGVPGYAVSLCHFTVTRGIAAELGLNETGGGLFGRGTDPKKIALRNSLNRMAWMDLELLLETYAEAERAARHQLLNRLADGFEQDVRTLVRDVAGTAQQADVHVERMAGIAADSSRRSTEIAAATDQATANVETVAAASEELTSSIGEISRQVVTSSQIARSAVAEAEHTNNTVNGLVEAAQRIGEVVQLINSIASQTNLLALNATIEAARAGEAGKGFAVVASEVKSLANQTAKATEEIAAQISAMQEAARSSAGAIKGVGGTIGRINEIVTTIAAAVEQQTAATREISRNAQEAAAGTQEVARIIGDVTQGAGETGSIAGQVRDATGLLRRKADLLDNSVEAFLGRIRAA</sequence>
<dbReference type="Pfam" id="PF11563">
    <property type="entry name" value="Protoglobin"/>
    <property type="match status" value="1"/>
</dbReference>
<dbReference type="InterPro" id="IPR004089">
    <property type="entry name" value="MCPsignal_dom"/>
</dbReference>
<dbReference type="GO" id="GO:0007165">
    <property type="term" value="P:signal transduction"/>
    <property type="evidence" value="ECO:0007669"/>
    <property type="project" value="UniProtKB-KW"/>
</dbReference>
<dbReference type="Pfam" id="PF00015">
    <property type="entry name" value="MCPsignal"/>
    <property type="match status" value="1"/>
</dbReference>
<protein>
    <submittedName>
        <fullName evidence="4">Chemotaxis protein</fullName>
    </submittedName>
</protein>
<dbReference type="KEGG" id="azz:DEW08_16015"/>
<keyword evidence="5" id="KW-1185">Reference proteome</keyword>
<dbReference type="Proteomes" id="UP000245629">
    <property type="component" value="Chromosome 2"/>
</dbReference>
<dbReference type="AlphaFoldDB" id="A0A2S2CSN6"/>
<reference evidence="5" key="1">
    <citation type="submission" date="2018-05" db="EMBL/GenBank/DDBJ databases">
        <title>Azospirillum thermophila sp. nov., a novel isolated from hot spring.</title>
        <authorList>
            <person name="Zhao Z."/>
        </authorList>
    </citation>
    <scope>NUCLEOTIDE SEQUENCE [LARGE SCALE GENOMIC DNA]</scope>
    <source>
        <strain evidence="5">CFH 70021</strain>
    </source>
</reference>
<dbReference type="SMART" id="SM00283">
    <property type="entry name" value="MA"/>
    <property type="match status" value="1"/>
</dbReference>
<dbReference type="CDD" id="cd01068">
    <property type="entry name" value="globin_sensor"/>
    <property type="match status" value="1"/>
</dbReference>
<dbReference type="EMBL" id="CP029353">
    <property type="protein sequence ID" value="AWK87524.1"/>
    <property type="molecule type" value="Genomic_DNA"/>
</dbReference>
<dbReference type="SUPFAM" id="SSF46458">
    <property type="entry name" value="Globin-like"/>
    <property type="match status" value="1"/>
</dbReference>
<dbReference type="Gene3D" id="1.10.287.950">
    <property type="entry name" value="Methyl-accepting chemotaxis protein"/>
    <property type="match status" value="1"/>
</dbReference>
<dbReference type="PANTHER" id="PTHR32089:SF112">
    <property type="entry name" value="LYSOZYME-LIKE PROTEIN-RELATED"/>
    <property type="match status" value="1"/>
</dbReference>
<evidence type="ECO:0000313" key="5">
    <source>
        <dbReference type="Proteomes" id="UP000245629"/>
    </source>
</evidence>
<evidence type="ECO:0000259" key="3">
    <source>
        <dbReference type="PROSITE" id="PS50111"/>
    </source>
</evidence>
<dbReference type="PANTHER" id="PTHR32089">
    <property type="entry name" value="METHYL-ACCEPTING CHEMOTAXIS PROTEIN MCPB"/>
    <property type="match status" value="1"/>
</dbReference>